<evidence type="ECO:0000313" key="1">
    <source>
        <dbReference type="EMBL" id="MPC68454.1"/>
    </source>
</evidence>
<sequence length="107" mass="12527">MTNSHQFFFSENTECSNKANENNKDVDISSDSDIELFLESFNYELEESVDPVPNCDLDNFIDDFDDEVQPSSIQEYFVSHVSRHESYIEFYVSMLYVKHVTCVLFVL</sequence>
<evidence type="ECO:0000313" key="2">
    <source>
        <dbReference type="Proteomes" id="UP000324222"/>
    </source>
</evidence>
<dbReference type="AlphaFoldDB" id="A0A5B7HIM9"/>
<proteinExistence type="predicted"/>
<protein>
    <submittedName>
        <fullName evidence="1">Uncharacterized protein</fullName>
    </submittedName>
</protein>
<reference evidence="1 2" key="1">
    <citation type="submission" date="2019-05" db="EMBL/GenBank/DDBJ databases">
        <title>Another draft genome of Portunus trituberculatus and its Hox gene families provides insights of decapod evolution.</title>
        <authorList>
            <person name="Jeong J.-H."/>
            <person name="Song I."/>
            <person name="Kim S."/>
            <person name="Choi T."/>
            <person name="Kim D."/>
            <person name="Ryu S."/>
            <person name="Kim W."/>
        </authorList>
    </citation>
    <scope>NUCLEOTIDE SEQUENCE [LARGE SCALE GENOMIC DNA]</scope>
    <source>
        <tissue evidence="1">Muscle</tissue>
    </source>
</reference>
<dbReference type="EMBL" id="VSRR010027868">
    <property type="protein sequence ID" value="MPC68454.1"/>
    <property type="molecule type" value="Genomic_DNA"/>
</dbReference>
<keyword evidence="2" id="KW-1185">Reference proteome</keyword>
<dbReference type="Proteomes" id="UP000324222">
    <property type="component" value="Unassembled WGS sequence"/>
</dbReference>
<organism evidence="1 2">
    <name type="scientific">Portunus trituberculatus</name>
    <name type="common">Swimming crab</name>
    <name type="synonym">Neptunus trituberculatus</name>
    <dbReference type="NCBI Taxonomy" id="210409"/>
    <lineage>
        <taxon>Eukaryota</taxon>
        <taxon>Metazoa</taxon>
        <taxon>Ecdysozoa</taxon>
        <taxon>Arthropoda</taxon>
        <taxon>Crustacea</taxon>
        <taxon>Multicrustacea</taxon>
        <taxon>Malacostraca</taxon>
        <taxon>Eumalacostraca</taxon>
        <taxon>Eucarida</taxon>
        <taxon>Decapoda</taxon>
        <taxon>Pleocyemata</taxon>
        <taxon>Brachyura</taxon>
        <taxon>Eubrachyura</taxon>
        <taxon>Portunoidea</taxon>
        <taxon>Portunidae</taxon>
        <taxon>Portuninae</taxon>
        <taxon>Portunus</taxon>
    </lineage>
</organism>
<comment type="caution">
    <text evidence="1">The sequence shown here is derived from an EMBL/GenBank/DDBJ whole genome shotgun (WGS) entry which is preliminary data.</text>
</comment>
<name>A0A5B7HIM9_PORTR</name>
<accession>A0A5B7HIM9</accession>
<gene>
    <name evidence="1" type="ORF">E2C01_062656</name>
</gene>